<reference evidence="3" key="1">
    <citation type="journal article" date="2019" name="Int. J. Syst. Evol. Microbiol.">
        <title>The Global Catalogue of Microorganisms (GCM) 10K type strain sequencing project: providing services to taxonomists for standard genome sequencing and annotation.</title>
        <authorList>
            <consortium name="The Broad Institute Genomics Platform"/>
            <consortium name="The Broad Institute Genome Sequencing Center for Infectious Disease"/>
            <person name="Wu L."/>
            <person name="Ma J."/>
        </authorList>
    </citation>
    <scope>NUCLEOTIDE SEQUENCE [LARGE SCALE GENOMIC DNA]</scope>
    <source>
        <strain evidence="3">JCM 3338</strain>
    </source>
</reference>
<accession>A0ABW4X8F0</accession>
<dbReference type="InterPro" id="IPR043128">
    <property type="entry name" value="Rev_trsase/Diguanyl_cyclase"/>
</dbReference>
<dbReference type="Proteomes" id="UP001597402">
    <property type="component" value="Unassembled WGS sequence"/>
</dbReference>
<name>A0ABW4X8F0_9ACTN</name>
<dbReference type="SUPFAM" id="SSF55073">
    <property type="entry name" value="Nucleotide cyclase"/>
    <property type="match status" value="1"/>
</dbReference>
<dbReference type="Pfam" id="PF00990">
    <property type="entry name" value="GGDEF"/>
    <property type="match status" value="1"/>
</dbReference>
<keyword evidence="3" id="KW-1185">Reference proteome</keyword>
<dbReference type="RefSeq" id="WP_376872240.1">
    <property type="nucleotide sequence ID" value="NZ_JBHUHP010000002.1"/>
</dbReference>
<dbReference type="Gene3D" id="3.30.70.270">
    <property type="match status" value="1"/>
</dbReference>
<dbReference type="PANTHER" id="PTHR45138:SF9">
    <property type="entry name" value="DIGUANYLATE CYCLASE DGCM-RELATED"/>
    <property type="match status" value="1"/>
</dbReference>
<dbReference type="PANTHER" id="PTHR45138">
    <property type="entry name" value="REGULATORY COMPONENTS OF SENSORY TRANSDUCTION SYSTEM"/>
    <property type="match status" value="1"/>
</dbReference>
<gene>
    <name evidence="2" type="ORF">ACFSHS_04235</name>
</gene>
<proteinExistence type="predicted"/>
<dbReference type="CDD" id="cd01949">
    <property type="entry name" value="GGDEF"/>
    <property type="match status" value="1"/>
</dbReference>
<dbReference type="NCBIfam" id="TIGR00254">
    <property type="entry name" value="GGDEF"/>
    <property type="match status" value="1"/>
</dbReference>
<dbReference type="InterPro" id="IPR029787">
    <property type="entry name" value="Nucleotide_cyclase"/>
</dbReference>
<dbReference type="PROSITE" id="PS50887">
    <property type="entry name" value="GGDEF"/>
    <property type="match status" value="1"/>
</dbReference>
<dbReference type="SMART" id="SM00267">
    <property type="entry name" value="GGDEF"/>
    <property type="match status" value="1"/>
</dbReference>
<protein>
    <submittedName>
        <fullName evidence="2">GGDEF domain-containing protein</fullName>
        <ecNumber evidence="2">2.7.7.65</ecNumber>
    </submittedName>
</protein>
<dbReference type="EMBL" id="JBHUHP010000002">
    <property type="protein sequence ID" value="MFD2090775.1"/>
    <property type="molecule type" value="Genomic_DNA"/>
</dbReference>
<dbReference type="InterPro" id="IPR050469">
    <property type="entry name" value="Diguanylate_Cyclase"/>
</dbReference>
<feature type="domain" description="GGDEF" evidence="1">
    <location>
        <begin position="23"/>
        <end position="154"/>
    </location>
</feature>
<keyword evidence="2" id="KW-0808">Transferase</keyword>
<evidence type="ECO:0000313" key="2">
    <source>
        <dbReference type="EMBL" id="MFD2090775.1"/>
    </source>
</evidence>
<dbReference type="GO" id="GO:0052621">
    <property type="term" value="F:diguanylate cyclase activity"/>
    <property type="evidence" value="ECO:0007669"/>
    <property type="project" value="UniProtKB-EC"/>
</dbReference>
<evidence type="ECO:0000313" key="3">
    <source>
        <dbReference type="Proteomes" id="UP001597402"/>
    </source>
</evidence>
<dbReference type="InterPro" id="IPR000160">
    <property type="entry name" value="GGDEF_dom"/>
</dbReference>
<evidence type="ECO:0000259" key="1">
    <source>
        <dbReference type="PROSITE" id="PS50887"/>
    </source>
</evidence>
<keyword evidence="2" id="KW-0548">Nucleotidyltransferase</keyword>
<sequence>MANRRRWDSELAAVCESARVSGTPVAVVLVDLDQFKQVNDQYGHAGGDEALRQVARLLRDRVRGDDLAARLGGDELALLLPGAGFERAHGVAEDVRLTATGLQLAGFPGMRLTLSLGVAVANGEQSVPQWLMSDADEQLYRAKATRNAVSAGAVHSGAGRGTAAVTAD</sequence>
<organism evidence="2 3">
    <name type="scientific">Blastococcus deserti</name>
    <dbReference type="NCBI Taxonomy" id="2259033"/>
    <lineage>
        <taxon>Bacteria</taxon>
        <taxon>Bacillati</taxon>
        <taxon>Actinomycetota</taxon>
        <taxon>Actinomycetes</taxon>
        <taxon>Geodermatophilales</taxon>
        <taxon>Geodermatophilaceae</taxon>
        <taxon>Blastococcus</taxon>
    </lineage>
</organism>
<comment type="caution">
    <text evidence="2">The sequence shown here is derived from an EMBL/GenBank/DDBJ whole genome shotgun (WGS) entry which is preliminary data.</text>
</comment>
<dbReference type="EC" id="2.7.7.65" evidence="2"/>